<dbReference type="VEuPathDB" id="AmoebaDB:NfTy_011080"/>
<proteinExistence type="predicted"/>
<organism evidence="1 2">
    <name type="scientific">Naegleria fowleri</name>
    <name type="common">Brain eating amoeba</name>
    <dbReference type="NCBI Taxonomy" id="5763"/>
    <lineage>
        <taxon>Eukaryota</taxon>
        <taxon>Discoba</taxon>
        <taxon>Heterolobosea</taxon>
        <taxon>Tetramitia</taxon>
        <taxon>Eutetramitia</taxon>
        <taxon>Vahlkampfiidae</taxon>
        <taxon>Naegleria</taxon>
    </lineage>
</organism>
<dbReference type="RefSeq" id="XP_044567943.1">
    <property type="nucleotide sequence ID" value="XM_044700577.1"/>
</dbReference>
<evidence type="ECO:0000313" key="2">
    <source>
        <dbReference type="Proteomes" id="UP000444721"/>
    </source>
</evidence>
<protein>
    <submittedName>
        <fullName evidence="1">Uncharacterized protein</fullName>
    </submittedName>
</protein>
<dbReference type="OMA" id="PINWIAM"/>
<accession>A0A6A5CC97</accession>
<dbReference type="VEuPathDB" id="AmoebaDB:FDP41_010295"/>
<name>A0A6A5CC97_NAEFO</name>
<dbReference type="OrthoDB" id="2155538at2759"/>
<dbReference type="EMBL" id="VFQX01000006">
    <property type="protein sequence ID" value="KAF0983230.1"/>
    <property type="molecule type" value="Genomic_DNA"/>
</dbReference>
<sequence length="158" mass="18534">MQKHFRVPLLDQYHLFVEENSESIEIPREAGDELSFYLEEKLLGVVIPALQDLVKDSSLALQHEDTTRGDNFNQNEHLKSEIYSKVDPFNRIAMYLVRNNPKYSSEIQNHPYFKLLKEHVELIRPLMEASRKKLGKSQSDVQQEIKELALQKLKDQKL</sequence>
<reference evidence="1 2" key="1">
    <citation type="journal article" date="2019" name="Sci. Rep.">
        <title>Nanopore sequencing improves the draft genome of the human pathogenic amoeba Naegleria fowleri.</title>
        <authorList>
            <person name="Liechti N."/>
            <person name="Schurch N."/>
            <person name="Bruggmann R."/>
            <person name="Wittwer M."/>
        </authorList>
    </citation>
    <scope>NUCLEOTIDE SEQUENCE [LARGE SCALE GENOMIC DNA]</scope>
    <source>
        <strain evidence="1 2">ATCC 30894</strain>
    </source>
</reference>
<comment type="caution">
    <text evidence="1">The sequence shown here is derived from an EMBL/GenBank/DDBJ whole genome shotgun (WGS) entry which is preliminary data.</text>
</comment>
<gene>
    <name evidence="1" type="ORF">FDP41_010295</name>
</gene>
<dbReference type="VEuPathDB" id="AmoebaDB:NF0088500"/>
<evidence type="ECO:0000313" key="1">
    <source>
        <dbReference type="EMBL" id="KAF0983230.1"/>
    </source>
</evidence>
<keyword evidence="2" id="KW-1185">Reference proteome</keyword>
<dbReference type="Proteomes" id="UP000444721">
    <property type="component" value="Unassembled WGS sequence"/>
</dbReference>
<dbReference type="AlphaFoldDB" id="A0A6A5CC97"/>
<dbReference type="GeneID" id="68117510"/>